<dbReference type="NCBIfam" id="TIGR01076">
    <property type="entry name" value="sortase_fam"/>
    <property type="match status" value="1"/>
</dbReference>
<dbReference type="AlphaFoldDB" id="A0A7M4DD56"/>
<dbReference type="GO" id="GO:0016787">
    <property type="term" value="F:hydrolase activity"/>
    <property type="evidence" value="ECO:0007669"/>
    <property type="project" value="UniProtKB-KW"/>
</dbReference>
<evidence type="ECO:0000256" key="4">
    <source>
        <dbReference type="SAM" id="Phobius"/>
    </source>
</evidence>
<keyword evidence="6" id="KW-1185">Reference proteome</keyword>
<name>A0A7M4DD56_9MICO</name>
<gene>
    <name evidence="5" type="ORF">HALOF300_00044</name>
</gene>
<reference evidence="5 6" key="1">
    <citation type="submission" date="2019-11" db="EMBL/GenBank/DDBJ databases">
        <authorList>
            <person name="Criscuolo A."/>
        </authorList>
    </citation>
    <scope>NUCLEOTIDE SEQUENCE [LARGE SCALE GENOMIC DNA]</scope>
    <source>
        <strain evidence="5">CIP111667</strain>
    </source>
</reference>
<feature type="active site" description="Acyl-thioester intermediate" evidence="2">
    <location>
        <position position="222"/>
    </location>
</feature>
<dbReference type="Proteomes" id="UP000419743">
    <property type="component" value="Unassembled WGS sequence"/>
</dbReference>
<feature type="active site" description="Proton donor/acceptor" evidence="2">
    <location>
        <position position="154"/>
    </location>
</feature>
<evidence type="ECO:0000256" key="1">
    <source>
        <dbReference type="ARBA" id="ARBA00022801"/>
    </source>
</evidence>
<dbReference type="InterPro" id="IPR005754">
    <property type="entry name" value="Sortase"/>
</dbReference>
<keyword evidence="4" id="KW-0812">Transmembrane</keyword>
<dbReference type="RefSeq" id="WP_156738645.1">
    <property type="nucleotide sequence ID" value="NZ_CACRYJ010000004.1"/>
</dbReference>
<sequence>MTNAAPPSTAAVDKVEQPAARRRRPSIGSRILGGVGELLITAGVLLGLFVVWQLWWTDVEGEQQAASAVAELEETLPPVPQVAGTPRTDSPPLEAAAAEGEVFATLFVPDWGLDYAQPVAEGVDRPTVLDAGRVGHYSETAQAGQIGNFSVAGHRQTYGKPFYSIDTLEAGDQIIVRTAQAWYVYAVTTSDIVRPEQVEVIAPVPGDPAAVATDAMLTLTTCHPLWSTRERYIVHAQLDHWIPLTDGMPAALLPEGS</sequence>
<dbReference type="CDD" id="cd05830">
    <property type="entry name" value="Sortase_E"/>
    <property type="match status" value="1"/>
</dbReference>
<evidence type="ECO:0000256" key="3">
    <source>
        <dbReference type="SAM" id="MobiDB-lite"/>
    </source>
</evidence>
<dbReference type="InterPro" id="IPR023365">
    <property type="entry name" value="Sortase_dom-sf"/>
</dbReference>
<proteinExistence type="predicted"/>
<accession>A0A7M4DD56</accession>
<dbReference type="SUPFAM" id="SSF63817">
    <property type="entry name" value="Sortase"/>
    <property type="match status" value="1"/>
</dbReference>
<dbReference type="Gene3D" id="2.40.260.10">
    <property type="entry name" value="Sortase"/>
    <property type="match status" value="1"/>
</dbReference>
<organism evidence="5 6">
    <name type="scientific">Occultella aeris</name>
    <dbReference type="NCBI Taxonomy" id="2761496"/>
    <lineage>
        <taxon>Bacteria</taxon>
        <taxon>Bacillati</taxon>
        <taxon>Actinomycetota</taxon>
        <taxon>Actinomycetes</taxon>
        <taxon>Micrococcales</taxon>
        <taxon>Ruaniaceae</taxon>
        <taxon>Occultella</taxon>
    </lineage>
</organism>
<dbReference type="Pfam" id="PF04203">
    <property type="entry name" value="Sortase"/>
    <property type="match status" value="1"/>
</dbReference>
<dbReference type="NCBIfam" id="NF033747">
    <property type="entry name" value="class_E_sortase"/>
    <property type="match status" value="1"/>
</dbReference>
<keyword evidence="4" id="KW-1133">Transmembrane helix</keyword>
<dbReference type="EMBL" id="CACRYJ010000004">
    <property type="protein sequence ID" value="VZO34775.1"/>
    <property type="molecule type" value="Genomic_DNA"/>
</dbReference>
<dbReference type="InterPro" id="IPR053465">
    <property type="entry name" value="Sortase_Class_E"/>
</dbReference>
<feature type="transmembrane region" description="Helical" evidence="4">
    <location>
        <begin position="31"/>
        <end position="55"/>
    </location>
</feature>
<protein>
    <submittedName>
        <fullName evidence="5">Sortase family protein</fullName>
    </submittedName>
</protein>
<keyword evidence="1" id="KW-0378">Hydrolase</keyword>
<dbReference type="InterPro" id="IPR042003">
    <property type="entry name" value="Sortase_E"/>
</dbReference>
<evidence type="ECO:0000313" key="6">
    <source>
        <dbReference type="Proteomes" id="UP000419743"/>
    </source>
</evidence>
<evidence type="ECO:0000256" key="2">
    <source>
        <dbReference type="PIRSR" id="PIRSR605754-1"/>
    </source>
</evidence>
<feature type="region of interest" description="Disordered" evidence="3">
    <location>
        <begin position="1"/>
        <end position="23"/>
    </location>
</feature>
<keyword evidence="4" id="KW-0472">Membrane</keyword>
<comment type="caution">
    <text evidence="5">The sequence shown here is derived from an EMBL/GenBank/DDBJ whole genome shotgun (WGS) entry which is preliminary data.</text>
</comment>
<evidence type="ECO:0000313" key="5">
    <source>
        <dbReference type="EMBL" id="VZO34775.1"/>
    </source>
</evidence>